<protein>
    <submittedName>
        <fullName evidence="6">LysR family transcriptional regulator</fullName>
    </submittedName>
</protein>
<dbReference type="InterPro" id="IPR036388">
    <property type="entry name" value="WH-like_DNA-bd_sf"/>
</dbReference>
<dbReference type="PANTHER" id="PTHR30537">
    <property type="entry name" value="HTH-TYPE TRANSCRIPTIONAL REGULATOR"/>
    <property type="match status" value="1"/>
</dbReference>
<name>A0ABX7B4P9_9PROT</name>
<dbReference type="SUPFAM" id="SSF53850">
    <property type="entry name" value="Periplasmic binding protein-like II"/>
    <property type="match status" value="1"/>
</dbReference>
<reference evidence="6" key="1">
    <citation type="submission" date="2021-02" db="EMBL/GenBank/DDBJ databases">
        <title>Skermanella TT6 skin isolate.</title>
        <authorList>
            <person name="Lee K."/>
            <person name="Ganzorig M."/>
        </authorList>
    </citation>
    <scope>NUCLEOTIDE SEQUENCE</scope>
    <source>
        <strain evidence="6">TT6</strain>
    </source>
</reference>
<evidence type="ECO:0000256" key="4">
    <source>
        <dbReference type="ARBA" id="ARBA00023163"/>
    </source>
</evidence>
<evidence type="ECO:0000256" key="1">
    <source>
        <dbReference type="ARBA" id="ARBA00009437"/>
    </source>
</evidence>
<evidence type="ECO:0000256" key="2">
    <source>
        <dbReference type="ARBA" id="ARBA00023015"/>
    </source>
</evidence>
<dbReference type="Proteomes" id="UP000595197">
    <property type="component" value="Chromosome"/>
</dbReference>
<proteinExistence type="inferred from homology"/>
<dbReference type="Pfam" id="PF03466">
    <property type="entry name" value="LysR_substrate"/>
    <property type="match status" value="1"/>
</dbReference>
<accession>A0ABX7B4P9</accession>
<evidence type="ECO:0000256" key="3">
    <source>
        <dbReference type="ARBA" id="ARBA00023125"/>
    </source>
</evidence>
<dbReference type="Gene3D" id="3.40.190.290">
    <property type="match status" value="1"/>
</dbReference>
<dbReference type="InterPro" id="IPR000847">
    <property type="entry name" value="LysR_HTH_N"/>
</dbReference>
<dbReference type="PANTHER" id="PTHR30537:SF5">
    <property type="entry name" value="HTH-TYPE TRANSCRIPTIONAL ACTIVATOR TTDR-RELATED"/>
    <property type="match status" value="1"/>
</dbReference>
<evidence type="ECO:0000259" key="5">
    <source>
        <dbReference type="PROSITE" id="PS50931"/>
    </source>
</evidence>
<dbReference type="InterPro" id="IPR058163">
    <property type="entry name" value="LysR-type_TF_proteobact-type"/>
</dbReference>
<dbReference type="CDD" id="cd08422">
    <property type="entry name" value="PBP2_CrgA_like"/>
    <property type="match status" value="1"/>
</dbReference>
<dbReference type="RefSeq" id="WP_201070714.1">
    <property type="nucleotide sequence ID" value="NZ_CP067420.1"/>
</dbReference>
<dbReference type="InterPro" id="IPR005119">
    <property type="entry name" value="LysR_subst-bd"/>
</dbReference>
<keyword evidence="7" id="KW-1185">Reference proteome</keyword>
<keyword evidence="3" id="KW-0238">DNA-binding</keyword>
<dbReference type="SUPFAM" id="SSF46785">
    <property type="entry name" value="Winged helix' DNA-binding domain"/>
    <property type="match status" value="1"/>
</dbReference>
<dbReference type="Gene3D" id="1.10.10.10">
    <property type="entry name" value="Winged helix-like DNA-binding domain superfamily/Winged helix DNA-binding domain"/>
    <property type="match status" value="1"/>
</dbReference>
<keyword evidence="2" id="KW-0805">Transcription regulation</keyword>
<dbReference type="InterPro" id="IPR036390">
    <property type="entry name" value="WH_DNA-bd_sf"/>
</dbReference>
<dbReference type="Pfam" id="PF00126">
    <property type="entry name" value="HTH_1"/>
    <property type="match status" value="1"/>
</dbReference>
<evidence type="ECO:0000313" key="6">
    <source>
        <dbReference type="EMBL" id="QQP87496.1"/>
    </source>
</evidence>
<evidence type="ECO:0000313" key="7">
    <source>
        <dbReference type="Proteomes" id="UP000595197"/>
    </source>
</evidence>
<gene>
    <name evidence="6" type="ORF">IGS68_15445</name>
</gene>
<dbReference type="PROSITE" id="PS50931">
    <property type="entry name" value="HTH_LYSR"/>
    <property type="match status" value="1"/>
</dbReference>
<organism evidence="6 7">
    <name type="scientific">Skermanella cutis</name>
    <dbReference type="NCBI Taxonomy" id="2775420"/>
    <lineage>
        <taxon>Bacteria</taxon>
        <taxon>Pseudomonadati</taxon>
        <taxon>Pseudomonadota</taxon>
        <taxon>Alphaproteobacteria</taxon>
        <taxon>Rhodospirillales</taxon>
        <taxon>Azospirillaceae</taxon>
        <taxon>Skermanella</taxon>
    </lineage>
</organism>
<dbReference type="EMBL" id="CP067420">
    <property type="protein sequence ID" value="QQP87496.1"/>
    <property type="molecule type" value="Genomic_DNA"/>
</dbReference>
<sequence length="310" mass="33546">MDRITALAAFVRTVELGSQAAASEDLGLSRAMVGRHIHQLEDRLGVRLLNRTTRKQSLTEAGLAFFEKCASILDQLSEAERVASELQAEPRGTLRVNGPMSFGSTHLASALAAYCERHPQVRIDLVLNDRQVDLVEEGYDVAIRIARLTDSSLIARRLAPIRIVLCASPDYLSRNGTPRTPPELAGHNCLLYTYSPTPLDWTLIGPDGVETTIRVSGSLSANNGDALVAAAVAGQGIVRQPTFIVGDALRDGRLVTVLPDHALPQPSAYAVYPHARNLSPKVRSFVDFLAGHFRGVPPWDVGLDEASASR</sequence>
<feature type="domain" description="HTH lysR-type" evidence="5">
    <location>
        <begin position="1"/>
        <end position="59"/>
    </location>
</feature>
<comment type="similarity">
    <text evidence="1">Belongs to the LysR transcriptional regulatory family.</text>
</comment>
<keyword evidence="4" id="KW-0804">Transcription</keyword>